<dbReference type="AlphaFoldDB" id="A0A9W4SMM2"/>
<protein>
    <submittedName>
        <fullName evidence="2">11040_t:CDS:1</fullName>
    </submittedName>
</protein>
<sequence>SSYNQAEISALKSNNSNEYYENMDSDNNNKESDNSSNDNEDNFLIS</sequence>
<reference evidence="2" key="1">
    <citation type="submission" date="2022-08" db="EMBL/GenBank/DDBJ databases">
        <authorList>
            <person name="Kallberg Y."/>
            <person name="Tangrot J."/>
            <person name="Rosling A."/>
        </authorList>
    </citation>
    <scope>NUCLEOTIDE SEQUENCE</scope>
    <source>
        <strain evidence="2">Wild A</strain>
    </source>
</reference>
<comment type="caution">
    <text evidence="2">The sequence shown here is derived from an EMBL/GenBank/DDBJ whole genome shotgun (WGS) entry which is preliminary data.</text>
</comment>
<proteinExistence type="predicted"/>
<evidence type="ECO:0000313" key="3">
    <source>
        <dbReference type="Proteomes" id="UP001153678"/>
    </source>
</evidence>
<dbReference type="EMBL" id="CAMKVN010001398">
    <property type="protein sequence ID" value="CAI2175697.1"/>
    <property type="molecule type" value="Genomic_DNA"/>
</dbReference>
<gene>
    <name evidence="2" type="ORF">FWILDA_LOCUS7225</name>
</gene>
<name>A0A9W4SMM2_9GLOM</name>
<dbReference type="Proteomes" id="UP001153678">
    <property type="component" value="Unassembled WGS sequence"/>
</dbReference>
<evidence type="ECO:0000313" key="2">
    <source>
        <dbReference type="EMBL" id="CAI2175697.1"/>
    </source>
</evidence>
<evidence type="ECO:0000256" key="1">
    <source>
        <dbReference type="SAM" id="MobiDB-lite"/>
    </source>
</evidence>
<accession>A0A9W4SMM2</accession>
<feature type="non-terminal residue" evidence="2">
    <location>
        <position position="46"/>
    </location>
</feature>
<organism evidence="2 3">
    <name type="scientific">Funneliformis geosporum</name>
    <dbReference type="NCBI Taxonomy" id="1117311"/>
    <lineage>
        <taxon>Eukaryota</taxon>
        <taxon>Fungi</taxon>
        <taxon>Fungi incertae sedis</taxon>
        <taxon>Mucoromycota</taxon>
        <taxon>Glomeromycotina</taxon>
        <taxon>Glomeromycetes</taxon>
        <taxon>Glomerales</taxon>
        <taxon>Glomeraceae</taxon>
        <taxon>Funneliformis</taxon>
    </lineage>
</organism>
<keyword evidence="3" id="KW-1185">Reference proteome</keyword>
<feature type="compositionally biased region" description="Polar residues" evidence="1">
    <location>
        <begin position="1"/>
        <end position="19"/>
    </location>
</feature>
<feature type="region of interest" description="Disordered" evidence="1">
    <location>
        <begin position="1"/>
        <end position="46"/>
    </location>
</feature>